<protein>
    <submittedName>
        <fullName evidence="1">4799_t:CDS:1</fullName>
    </submittedName>
</protein>
<sequence length="81" mass="8781">THGAAQAYKIGNYYLLCILFVVKNINIKNLFSKNQSSVNQNLATSLTIAAVASISTVTTSDNNNDKSEILSLSHLGKHVCR</sequence>
<proteinExistence type="predicted"/>
<name>A0A9N9K1Q4_9GLOM</name>
<keyword evidence="2" id="KW-1185">Reference proteome</keyword>
<dbReference type="AlphaFoldDB" id="A0A9N9K1Q4"/>
<evidence type="ECO:0000313" key="1">
    <source>
        <dbReference type="EMBL" id="CAG8806467.1"/>
    </source>
</evidence>
<dbReference type="Proteomes" id="UP000789405">
    <property type="component" value="Unassembled WGS sequence"/>
</dbReference>
<dbReference type="EMBL" id="CAJVPY010041266">
    <property type="protein sequence ID" value="CAG8806467.1"/>
    <property type="molecule type" value="Genomic_DNA"/>
</dbReference>
<feature type="non-terminal residue" evidence="1">
    <location>
        <position position="81"/>
    </location>
</feature>
<reference evidence="1" key="1">
    <citation type="submission" date="2021-06" db="EMBL/GenBank/DDBJ databases">
        <authorList>
            <person name="Kallberg Y."/>
            <person name="Tangrot J."/>
            <person name="Rosling A."/>
        </authorList>
    </citation>
    <scope>NUCLEOTIDE SEQUENCE</scope>
    <source>
        <strain evidence="1">MA453B</strain>
    </source>
</reference>
<gene>
    <name evidence="1" type="ORF">DERYTH_LOCUS24475</name>
</gene>
<feature type="non-terminal residue" evidence="1">
    <location>
        <position position="1"/>
    </location>
</feature>
<comment type="caution">
    <text evidence="1">The sequence shown here is derived from an EMBL/GenBank/DDBJ whole genome shotgun (WGS) entry which is preliminary data.</text>
</comment>
<evidence type="ECO:0000313" key="2">
    <source>
        <dbReference type="Proteomes" id="UP000789405"/>
    </source>
</evidence>
<organism evidence="1 2">
    <name type="scientific">Dentiscutata erythropus</name>
    <dbReference type="NCBI Taxonomy" id="1348616"/>
    <lineage>
        <taxon>Eukaryota</taxon>
        <taxon>Fungi</taxon>
        <taxon>Fungi incertae sedis</taxon>
        <taxon>Mucoromycota</taxon>
        <taxon>Glomeromycotina</taxon>
        <taxon>Glomeromycetes</taxon>
        <taxon>Diversisporales</taxon>
        <taxon>Gigasporaceae</taxon>
        <taxon>Dentiscutata</taxon>
    </lineage>
</organism>
<accession>A0A9N9K1Q4</accession>